<dbReference type="STRING" id="4615.A0A199UJS7"/>
<dbReference type="PANTHER" id="PTHR33021">
    <property type="entry name" value="BLUE COPPER PROTEIN"/>
    <property type="match status" value="1"/>
</dbReference>
<keyword evidence="5" id="KW-0732">Signal</keyword>
<dbReference type="EMBL" id="LSRQ01007232">
    <property type="protein sequence ID" value="OAY65142.1"/>
    <property type="molecule type" value="Genomic_DNA"/>
</dbReference>
<dbReference type="GO" id="GO:0009055">
    <property type="term" value="F:electron transfer activity"/>
    <property type="evidence" value="ECO:0007669"/>
    <property type="project" value="InterPro"/>
</dbReference>
<feature type="domain" description="Phytocyanin" evidence="6">
    <location>
        <begin position="32"/>
        <end position="142"/>
    </location>
</feature>
<feature type="region of interest" description="Disordered" evidence="3">
    <location>
        <begin position="149"/>
        <end position="178"/>
    </location>
</feature>
<dbReference type="Pfam" id="PF02298">
    <property type="entry name" value="Cu_bind_like"/>
    <property type="match status" value="1"/>
</dbReference>
<dbReference type="PANTHER" id="PTHR33021:SF339">
    <property type="entry name" value="OS07G0570600 PROTEIN"/>
    <property type="match status" value="1"/>
</dbReference>
<evidence type="ECO:0000256" key="1">
    <source>
        <dbReference type="ARBA" id="ARBA00022723"/>
    </source>
</evidence>
<reference evidence="7 8" key="1">
    <citation type="journal article" date="2016" name="DNA Res.">
        <title>The draft genome of MD-2 pineapple using hybrid error correction of long reads.</title>
        <authorList>
            <person name="Redwan R.M."/>
            <person name="Saidin A."/>
            <person name="Kumar S.V."/>
        </authorList>
    </citation>
    <scope>NUCLEOTIDE SEQUENCE [LARGE SCALE GENOMIC DNA]</scope>
    <source>
        <strain evidence="8">cv. MD2</strain>
        <tissue evidence="7">Leaf</tissue>
    </source>
</reference>
<dbReference type="InterPro" id="IPR008972">
    <property type="entry name" value="Cupredoxin"/>
</dbReference>
<gene>
    <name evidence="7" type="ORF">ACMD2_14728</name>
</gene>
<keyword evidence="4" id="KW-0472">Membrane</keyword>
<keyword evidence="4" id="KW-1133">Transmembrane helix</keyword>
<keyword evidence="2" id="KW-0325">Glycoprotein</keyword>
<dbReference type="GO" id="GO:0005886">
    <property type="term" value="C:plasma membrane"/>
    <property type="evidence" value="ECO:0007669"/>
    <property type="project" value="TreeGrafter"/>
</dbReference>
<name>A0A199UJS7_ANACO</name>
<dbReference type="PROSITE" id="PS51485">
    <property type="entry name" value="PHYTOCYANIN"/>
    <property type="match status" value="1"/>
</dbReference>
<feature type="signal peptide" evidence="5">
    <location>
        <begin position="1"/>
        <end position="31"/>
    </location>
</feature>
<organism evidence="7 8">
    <name type="scientific">Ananas comosus</name>
    <name type="common">Pineapple</name>
    <name type="synonym">Ananas ananas</name>
    <dbReference type="NCBI Taxonomy" id="4615"/>
    <lineage>
        <taxon>Eukaryota</taxon>
        <taxon>Viridiplantae</taxon>
        <taxon>Streptophyta</taxon>
        <taxon>Embryophyta</taxon>
        <taxon>Tracheophyta</taxon>
        <taxon>Spermatophyta</taxon>
        <taxon>Magnoliopsida</taxon>
        <taxon>Liliopsida</taxon>
        <taxon>Poales</taxon>
        <taxon>Bromeliaceae</taxon>
        <taxon>Bromelioideae</taxon>
        <taxon>Ananas</taxon>
    </lineage>
</organism>
<keyword evidence="1" id="KW-0479">Metal-binding</keyword>
<dbReference type="SUPFAM" id="SSF49503">
    <property type="entry name" value="Cupredoxins"/>
    <property type="match status" value="1"/>
</dbReference>
<feature type="compositionally biased region" description="Low complexity" evidence="3">
    <location>
        <begin position="153"/>
        <end position="169"/>
    </location>
</feature>
<evidence type="ECO:0000313" key="7">
    <source>
        <dbReference type="EMBL" id="OAY65142.1"/>
    </source>
</evidence>
<dbReference type="InterPro" id="IPR039391">
    <property type="entry name" value="Phytocyanin-like"/>
</dbReference>
<evidence type="ECO:0000313" key="8">
    <source>
        <dbReference type="Proteomes" id="UP000092600"/>
    </source>
</evidence>
<accession>A0A199UJS7</accession>
<sequence>MAMLMDKPGIVSSLFVVVVVVVVGLARTSEGTSYTVGGSAGWDLSADFGSWLQNKTFYVGDAFYKETFNVLRLCPAFQYSKYHTVNEVEKADYDACNATNALLTGSDGNTTVPLTAPGDRYFICGVITHCLGGMQLPVHVTANPSAGAPVGAPQLSPSQSSFSPQAPSPVVDESPSANSVDNLPPYRAIFGGSHRIGRGSMFLAWLCTFGVISIMHVVRP</sequence>
<dbReference type="GO" id="GO:0046872">
    <property type="term" value="F:metal ion binding"/>
    <property type="evidence" value="ECO:0007669"/>
    <property type="project" value="UniProtKB-KW"/>
</dbReference>
<comment type="caution">
    <text evidence="7">The sequence shown here is derived from an EMBL/GenBank/DDBJ whole genome shotgun (WGS) entry which is preliminary data.</text>
</comment>
<feature type="chain" id="PRO_5008508036" evidence="5">
    <location>
        <begin position="32"/>
        <end position="220"/>
    </location>
</feature>
<evidence type="ECO:0000256" key="5">
    <source>
        <dbReference type="SAM" id="SignalP"/>
    </source>
</evidence>
<evidence type="ECO:0000256" key="4">
    <source>
        <dbReference type="SAM" id="Phobius"/>
    </source>
</evidence>
<evidence type="ECO:0000256" key="2">
    <source>
        <dbReference type="ARBA" id="ARBA00023180"/>
    </source>
</evidence>
<proteinExistence type="predicted"/>
<feature type="transmembrane region" description="Helical" evidence="4">
    <location>
        <begin position="199"/>
        <end position="218"/>
    </location>
</feature>
<evidence type="ECO:0000256" key="3">
    <source>
        <dbReference type="SAM" id="MobiDB-lite"/>
    </source>
</evidence>
<keyword evidence="4" id="KW-0812">Transmembrane</keyword>
<dbReference type="AlphaFoldDB" id="A0A199UJS7"/>
<dbReference type="CDD" id="cd04216">
    <property type="entry name" value="Phytocyanin"/>
    <property type="match status" value="1"/>
</dbReference>
<dbReference type="InterPro" id="IPR003245">
    <property type="entry name" value="Phytocyanin_dom"/>
</dbReference>
<dbReference type="Proteomes" id="UP000092600">
    <property type="component" value="Unassembled WGS sequence"/>
</dbReference>
<protein>
    <submittedName>
        <fullName evidence="7">Blue copper protein</fullName>
    </submittedName>
</protein>
<dbReference type="Gene3D" id="2.60.40.420">
    <property type="entry name" value="Cupredoxins - blue copper proteins"/>
    <property type="match status" value="1"/>
</dbReference>
<evidence type="ECO:0000259" key="6">
    <source>
        <dbReference type="PROSITE" id="PS51485"/>
    </source>
</evidence>
<dbReference type="FunFam" id="2.60.40.420:FF:000003">
    <property type="entry name" value="Blue copper"/>
    <property type="match status" value="1"/>
</dbReference>